<dbReference type="EMBL" id="BPLR01018660">
    <property type="protein sequence ID" value="GIZ01384.1"/>
    <property type="molecule type" value="Genomic_DNA"/>
</dbReference>
<reference evidence="1 2" key="1">
    <citation type="submission" date="2021-06" db="EMBL/GenBank/DDBJ databases">
        <title>Caerostris extrusa draft genome.</title>
        <authorList>
            <person name="Kono N."/>
            <person name="Arakawa K."/>
        </authorList>
    </citation>
    <scope>NUCLEOTIDE SEQUENCE [LARGE SCALE GENOMIC DNA]</scope>
</reference>
<organism evidence="1 2">
    <name type="scientific">Caerostris extrusa</name>
    <name type="common">Bark spider</name>
    <name type="synonym">Caerostris bankana</name>
    <dbReference type="NCBI Taxonomy" id="172846"/>
    <lineage>
        <taxon>Eukaryota</taxon>
        <taxon>Metazoa</taxon>
        <taxon>Ecdysozoa</taxon>
        <taxon>Arthropoda</taxon>
        <taxon>Chelicerata</taxon>
        <taxon>Arachnida</taxon>
        <taxon>Araneae</taxon>
        <taxon>Araneomorphae</taxon>
        <taxon>Entelegynae</taxon>
        <taxon>Araneoidea</taxon>
        <taxon>Araneidae</taxon>
        <taxon>Caerostris</taxon>
    </lineage>
</organism>
<dbReference type="AlphaFoldDB" id="A0AAV4Y3B2"/>
<evidence type="ECO:0000313" key="1">
    <source>
        <dbReference type="EMBL" id="GIZ01384.1"/>
    </source>
</evidence>
<proteinExistence type="predicted"/>
<protein>
    <submittedName>
        <fullName evidence="1">Uncharacterized protein</fullName>
    </submittedName>
</protein>
<name>A0AAV4Y3B2_CAEEX</name>
<dbReference type="Proteomes" id="UP001054945">
    <property type="component" value="Unassembled WGS sequence"/>
</dbReference>
<keyword evidence="2" id="KW-1185">Reference proteome</keyword>
<evidence type="ECO:0000313" key="2">
    <source>
        <dbReference type="Proteomes" id="UP001054945"/>
    </source>
</evidence>
<comment type="caution">
    <text evidence="1">The sequence shown here is derived from an EMBL/GenBank/DDBJ whole genome shotgun (WGS) entry which is preliminary data.</text>
</comment>
<gene>
    <name evidence="1" type="ORF">CEXT_426501</name>
</gene>
<sequence>MVKPRPHFQHNLASNECLEEGAIPNTGCFGLFSEEMCAESEFIRDVKTEKPMEFGCKRSQGKKGTVFSSADQNFLSRVAN</sequence>
<accession>A0AAV4Y3B2</accession>